<dbReference type="Gene3D" id="3.40.50.12090">
    <property type="match status" value="2"/>
</dbReference>
<dbReference type="PANTHER" id="PTHR30032:SF8">
    <property type="entry name" value="GERMINATION-SPECIFIC N-ACETYLMURAMOYL-L-ALANINE AMIDASE"/>
    <property type="match status" value="1"/>
</dbReference>
<proteinExistence type="predicted"/>
<dbReference type="PANTHER" id="PTHR30032">
    <property type="entry name" value="N-ACETYLMURAMOYL-L-ALANINE AMIDASE-RELATED"/>
    <property type="match status" value="1"/>
</dbReference>
<dbReference type="EMBL" id="JBGFFE010000006">
    <property type="protein sequence ID" value="MEY8763260.1"/>
    <property type="molecule type" value="Genomic_DNA"/>
</dbReference>
<reference evidence="1 2" key="1">
    <citation type="submission" date="2024-08" db="EMBL/GenBank/DDBJ databases">
        <title>Clostridium lapicellarii sp. nov., and Clostridium renhuaiense sp. nov., two species isolated from the mud in a fermentation cellar used for producing sauce-flavour Chinese liquors.</title>
        <authorList>
            <person name="Yang F."/>
            <person name="Wang H."/>
            <person name="Chen L.Q."/>
            <person name="Zhou N."/>
            <person name="Lu J.J."/>
            <person name="Pu X.X."/>
            <person name="Wan B."/>
            <person name="Wang L."/>
            <person name="Liu S.J."/>
        </authorList>
    </citation>
    <scope>NUCLEOTIDE SEQUENCE [LARGE SCALE GENOMIC DNA]</scope>
    <source>
        <strain evidence="1 2">MT-113</strain>
    </source>
</reference>
<dbReference type="InterPro" id="IPR051922">
    <property type="entry name" value="Bact_Sporulation_Assoc"/>
</dbReference>
<sequence>MTNWPDGSDDVVLISGEQYADAVSASALAKKLGAAILLTTPDTLSPDAKKALDTLKSKNVYIIGGMASISQNIRNDLKDNYTLAELGGTTRYETNAKVADELVKLGVDPSNVMVVGGEGFSDAISVAPVAAAKGQILLLVSNDQSATQPVIDFIRENNSDATIVGTKNVINDYTYDALRGNSRVSGGSTRFDTNLKVLNYFKNDLKSDNKMYIANASPANSDDMFADALVASAVAGKYSAPLVLVDSDNSTATSNAIKYIKDNATTNTDLQLIGGTGIVSQDIEERINDLFMIFYK</sequence>
<comment type="caution">
    <text evidence="1">The sequence shown here is derived from an EMBL/GenBank/DDBJ whole genome shotgun (WGS) entry which is preliminary data.</text>
</comment>
<dbReference type="Pfam" id="PF04122">
    <property type="entry name" value="CW_binding_2"/>
    <property type="match status" value="3"/>
</dbReference>
<keyword evidence="2" id="KW-1185">Reference proteome</keyword>
<organism evidence="1 2">
    <name type="scientific">Clostridium lapidicellarium</name>
    <dbReference type="NCBI Taxonomy" id="3240931"/>
    <lineage>
        <taxon>Bacteria</taxon>
        <taxon>Bacillati</taxon>
        <taxon>Bacillota</taxon>
        <taxon>Clostridia</taxon>
        <taxon>Eubacteriales</taxon>
        <taxon>Clostridiaceae</taxon>
        <taxon>Clostridium</taxon>
    </lineage>
</organism>
<accession>A0ABV4DVJ1</accession>
<evidence type="ECO:0000313" key="1">
    <source>
        <dbReference type="EMBL" id="MEY8763260.1"/>
    </source>
</evidence>
<evidence type="ECO:0000313" key="2">
    <source>
        <dbReference type="Proteomes" id="UP001565220"/>
    </source>
</evidence>
<name>A0ABV4DVJ1_9CLOT</name>
<dbReference type="RefSeq" id="WP_369868697.1">
    <property type="nucleotide sequence ID" value="NZ_JBGFFE010000006.1"/>
</dbReference>
<dbReference type="Proteomes" id="UP001565220">
    <property type="component" value="Unassembled WGS sequence"/>
</dbReference>
<dbReference type="InterPro" id="IPR007253">
    <property type="entry name" value="Cell_wall-bd_2"/>
</dbReference>
<gene>
    <name evidence="1" type="ORF">AB8S09_06350</name>
</gene>
<protein>
    <submittedName>
        <fullName evidence="1">Cell wall-binding repeat-containing protein</fullName>
    </submittedName>
</protein>